<keyword evidence="5 8" id="KW-1133">Transmembrane helix</keyword>
<evidence type="ECO:0000313" key="10">
    <source>
        <dbReference type="Proteomes" id="UP000566819"/>
    </source>
</evidence>
<evidence type="ECO:0008006" key="11">
    <source>
        <dbReference type="Google" id="ProtNLM"/>
    </source>
</evidence>
<dbReference type="AlphaFoldDB" id="A0A8H4RA20"/>
<feature type="region of interest" description="Disordered" evidence="7">
    <location>
        <begin position="1"/>
        <end position="23"/>
    </location>
</feature>
<reference evidence="9 10" key="1">
    <citation type="submission" date="2020-03" db="EMBL/GenBank/DDBJ databases">
        <title>Draft Genome Sequence of Cudoniella acicularis.</title>
        <authorList>
            <person name="Buettner E."/>
            <person name="Kellner H."/>
        </authorList>
    </citation>
    <scope>NUCLEOTIDE SEQUENCE [LARGE SCALE GENOMIC DNA]</scope>
    <source>
        <strain evidence="9 10">DSM 108380</strain>
    </source>
</reference>
<dbReference type="PANTHER" id="PTHR23501">
    <property type="entry name" value="MAJOR FACILITATOR SUPERFAMILY"/>
    <property type="match status" value="1"/>
</dbReference>
<feature type="transmembrane region" description="Helical" evidence="8">
    <location>
        <begin position="240"/>
        <end position="259"/>
    </location>
</feature>
<dbReference type="PANTHER" id="PTHR23501:SF12">
    <property type="entry name" value="MAJOR FACILITATOR SUPERFAMILY (MFS) PROFILE DOMAIN-CONTAINING PROTEIN-RELATED"/>
    <property type="match status" value="1"/>
</dbReference>
<evidence type="ECO:0000256" key="2">
    <source>
        <dbReference type="ARBA" id="ARBA00007520"/>
    </source>
</evidence>
<dbReference type="SUPFAM" id="SSF103473">
    <property type="entry name" value="MFS general substrate transporter"/>
    <property type="match status" value="1"/>
</dbReference>
<dbReference type="GO" id="GO:0022857">
    <property type="term" value="F:transmembrane transporter activity"/>
    <property type="evidence" value="ECO:0007669"/>
    <property type="project" value="InterPro"/>
</dbReference>
<evidence type="ECO:0000256" key="7">
    <source>
        <dbReference type="SAM" id="MobiDB-lite"/>
    </source>
</evidence>
<keyword evidence="3" id="KW-0813">Transport</keyword>
<feature type="transmembrane region" description="Helical" evidence="8">
    <location>
        <begin position="104"/>
        <end position="127"/>
    </location>
</feature>
<keyword evidence="4 8" id="KW-0812">Transmembrane</keyword>
<dbReference type="EMBL" id="JAAMPI010001507">
    <property type="protein sequence ID" value="KAF4624954.1"/>
    <property type="molecule type" value="Genomic_DNA"/>
</dbReference>
<feature type="transmembrane region" description="Helical" evidence="8">
    <location>
        <begin position="374"/>
        <end position="396"/>
    </location>
</feature>
<evidence type="ECO:0000313" key="9">
    <source>
        <dbReference type="EMBL" id="KAF4624954.1"/>
    </source>
</evidence>
<organism evidence="9 10">
    <name type="scientific">Cudoniella acicularis</name>
    <dbReference type="NCBI Taxonomy" id="354080"/>
    <lineage>
        <taxon>Eukaryota</taxon>
        <taxon>Fungi</taxon>
        <taxon>Dikarya</taxon>
        <taxon>Ascomycota</taxon>
        <taxon>Pezizomycotina</taxon>
        <taxon>Leotiomycetes</taxon>
        <taxon>Helotiales</taxon>
        <taxon>Tricladiaceae</taxon>
        <taxon>Cudoniella</taxon>
    </lineage>
</organism>
<dbReference type="OrthoDB" id="10021397at2759"/>
<feature type="transmembrane region" description="Helical" evidence="8">
    <location>
        <begin position="280"/>
        <end position="300"/>
    </location>
</feature>
<sequence>MDSERTSTSGVAAEKSDISLRDPANLSDIEKGEADAPASPRSVHGIAWCLVVLATLSSIFLYALDNTIVAVLVPAIINDFNSVDQLAWLSSASALCGGSPNMSAIIVGRVFAGMGGIGMYLGVMTLISVNTSDRERPAYLSLVGLVWGIGTVLGPVVGGGFEKVTWRWAFYINLIIGGIFAPVYLFLLPSFNPAPGASFKAQAIQVDWLGAALSIGALVSLVMSINFGGTFYAFNSGSEIALWVVTGVLFIAFALQQTFTIFTTVTSRMFPVHFFKNKEALLLFVAAAACNAAAFVPIYYIPVYFQFTRGDDALQSAVRLLPLIFILSATILTNGFFMTKLGYYQPWYCGGSIVALVAGVLISRIDSTTSTASIYGFEVLLGLGAGAFIQAGYAVIQTAVEPADMYYAISFMMLAQVGGIALALSICGTILVNTATTGLQVAFPQLGSAAIQEIISGTSNAFVASLSAVDQELALETVVKSLQKVFIPAYVASAVAFVTSVFLKRSKVFIPTAAAG</sequence>
<proteinExistence type="inferred from homology"/>
<accession>A0A8H4RA20</accession>
<dbReference type="InterPro" id="IPR011701">
    <property type="entry name" value="MFS"/>
</dbReference>
<feature type="transmembrane region" description="Helical" evidence="8">
    <location>
        <begin position="208"/>
        <end position="234"/>
    </location>
</feature>
<feature type="transmembrane region" description="Helical" evidence="8">
    <location>
        <begin position="320"/>
        <end position="337"/>
    </location>
</feature>
<comment type="similarity">
    <text evidence="2">Belongs to the major facilitator superfamily. TCR/Tet family.</text>
</comment>
<feature type="transmembrane region" description="Helical" evidence="8">
    <location>
        <begin position="408"/>
        <end position="432"/>
    </location>
</feature>
<dbReference type="Pfam" id="PF07690">
    <property type="entry name" value="MFS_1"/>
    <property type="match status" value="1"/>
</dbReference>
<feature type="transmembrane region" description="Helical" evidence="8">
    <location>
        <begin position="344"/>
        <end position="362"/>
    </location>
</feature>
<dbReference type="Proteomes" id="UP000566819">
    <property type="component" value="Unassembled WGS sequence"/>
</dbReference>
<feature type="transmembrane region" description="Helical" evidence="8">
    <location>
        <begin position="139"/>
        <end position="156"/>
    </location>
</feature>
<evidence type="ECO:0000256" key="1">
    <source>
        <dbReference type="ARBA" id="ARBA00004141"/>
    </source>
</evidence>
<name>A0A8H4RA20_9HELO</name>
<dbReference type="GO" id="GO:0005886">
    <property type="term" value="C:plasma membrane"/>
    <property type="evidence" value="ECO:0007669"/>
    <property type="project" value="TreeGrafter"/>
</dbReference>
<keyword evidence="10" id="KW-1185">Reference proteome</keyword>
<keyword evidence="6 8" id="KW-0472">Membrane</keyword>
<evidence type="ECO:0000256" key="4">
    <source>
        <dbReference type="ARBA" id="ARBA00022692"/>
    </source>
</evidence>
<evidence type="ECO:0000256" key="5">
    <source>
        <dbReference type="ARBA" id="ARBA00022989"/>
    </source>
</evidence>
<evidence type="ECO:0000256" key="6">
    <source>
        <dbReference type="ARBA" id="ARBA00023136"/>
    </source>
</evidence>
<comment type="caution">
    <text evidence="9">The sequence shown here is derived from an EMBL/GenBank/DDBJ whole genome shotgun (WGS) entry which is preliminary data.</text>
</comment>
<feature type="compositionally biased region" description="Polar residues" evidence="7">
    <location>
        <begin position="1"/>
        <end position="10"/>
    </location>
</feature>
<protein>
    <recommendedName>
        <fullName evidence="11">Major facilitator superfamily (MFS) profile domain-containing protein</fullName>
    </recommendedName>
</protein>
<comment type="subcellular location">
    <subcellularLocation>
        <location evidence="1">Membrane</location>
        <topology evidence="1">Multi-pass membrane protein</topology>
    </subcellularLocation>
</comment>
<evidence type="ECO:0000256" key="8">
    <source>
        <dbReference type="SAM" id="Phobius"/>
    </source>
</evidence>
<evidence type="ECO:0000256" key="3">
    <source>
        <dbReference type="ARBA" id="ARBA00022448"/>
    </source>
</evidence>
<feature type="transmembrane region" description="Helical" evidence="8">
    <location>
        <begin position="168"/>
        <end position="187"/>
    </location>
</feature>
<feature type="transmembrane region" description="Helical" evidence="8">
    <location>
        <begin position="485"/>
        <end position="503"/>
    </location>
</feature>
<dbReference type="InterPro" id="IPR036259">
    <property type="entry name" value="MFS_trans_sf"/>
</dbReference>
<dbReference type="Gene3D" id="1.20.1250.20">
    <property type="entry name" value="MFS general substrate transporter like domains"/>
    <property type="match status" value="1"/>
</dbReference>
<feature type="transmembrane region" description="Helical" evidence="8">
    <location>
        <begin position="45"/>
        <end position="64"/>
    </location>
</feature>
<gene>
    <name evidence="9" type="ORF">G7Y89_g13216</name>
</gene>